<evidence type="ECO:0000256" key="3">
    <source>
        <dbReference type="SAM" id="Phobius"/>
    </source>
</evidence>
<keyword evidence="3" id="KW-0472">Membrane</keyword>
<keyword evidence="2" id="KW-0732">Signal</keyword>
<dbReference type="InterPro" id="IPR021884">
    <property type="entry name" value="Ice-bd_prot"/>
</dbReference>
<evidence type="ECO:0000256" key="1">
    <source>
        <dbReference type="ARBA" id="ARBA00005445"/>
    </source>
</evidence>
<gene>
    <name evidence="4" type="ORF">LepocDRAFT_00001480</name>
</gene>
<evidence type="ECO:0008006" key="6">
    <source>
        <dbReference type="Google" id="ProtNLM"/>
    </source>
</evidence>
<dbReference type="HOGENOM" id="CLU_701693_0_0_4"/>
<feature type="transmembrane region" description="Helical" evidence="3">
    <location>
        <begin position="36"/>
        <end position="55"/>
    </location>
</feature>
<accession>I4Z5C8</accession>
<proteinExistence type="inferred from homology"/>
<keyword evidence="3" id="KW-0812">Transmembrane</keyword>
<reference evidence="4 5" key="1">
    <citation type="submission" date="2012-04" db="EMBL/GenBank/DDBJ databases">
        <title>Improved High-Quality Draft sequence of Leptothrix ochracea L12.</title>
        <authorList>
            <consortium name="US DOE Joint Genome Institute"/>
            <person name="Lucas S."/>
            <person name="Han J."/>
            <person name="Lapidus A."/>
            <person name="Cheng J.-F."/>
            <person name="Goodwin L."/>
            <person name="Pitluck S."/>
            <person name="Peters L."/>
            <person name="Zeytun A."/>
            <person name="Detter J.C."/>
            <person name="Han C."/>
            <person name="Tapia R."/>
            <person name="Land M."/>
            <person name="Hauser L."/>
            <person name="Kyrpides N."/>
            <person name="Ivanova N."/>
            <person name="Pagani I."/>
            <person name="Stepanauskas R."/>
            <person name="Masland D."/>
            <person name="Poulton N."/>
            <person name="Emerson D."/>
            <person name="Fleming E."/>
            <person name="Woyke T."/>
        </authorList>
    </citation>
    <scope>NUCLEOTIDE SEQUENCE [LARGE SCALE GENOMIC DNA]</scope>
    <source>
        <strain evidence="4 5">L12</strain>
    </source>
</reference>
<protein>
    <recommendedName>
        <fullName evidence="6">DUF3494 domain-containing protein</fullName>
    </recommendedName>
</protein>
<organism evidence="4 5">
    <name type="scientific">Leptothrix ochracea L12</name>
    <dbReference type="NCBI Taxonomy" id="735332"/>
    <lineage>
        <taxon>Bacteria</taxon>
        <taxon>Pseudomonadati</taxon>
        <taxon>Pseudomonadota</taxon>
        <taxon>Betaproteobacteria</taxon>
        <taxon>Burkholderiales</taxon>
        <taxon>Sphaerotilaceae</taxon>
        <taxon>Leptothrix</taxon>
    </lineage>
</organism>
<dbReference type="EMBL" id="JH660684">
    <property type="protein sequence ID" value="EIM31420.1"/>
    <property type="molecule type" value="Genomic_DNA"/>
</dbReference>
<dbReference type="Pfam" id="PF11999">
    <property type="entry name" value="Ice_binding"/>
    <property type="match status" value="1"/>
</dbReference>
<sequence>MYVVQRTEQRMPNTDTEHGYLILLTTRQEMMMNKYMAIRAIMPLMAILTTATMTGCGGGKADLASGLSGTARASMLAASPGRLGAPLGPPAISPPLVVQFLSPYALTTSAGLTTSLGATFGGDVVMDAPVSTCTAVPAAATSSIAPVVVGIAQLDSCGLEVGLIDTINPPVNIPNGLNITGQTVRYSATNSAAFNAKVRAVKTALNMAWMGASQQVGGTLIPGPGALGGLHLTPGIYKSASTMVLGSGETLTLDAFGNANAVWLFQVGSSLTITGSTVACTPLPVVICTPTQIVLLHGAQAKNVFWQVGTPRMADGAPLGGDVSFPAATGPVQNNTIFVGTIMAGNSVTFAGGTQVTGRILAGADLQGATNTQTGGTVTTTGGSTGSVVVNLP</sequence>
<evidence type="ECO:0000313" key="5">
    <source>
        <dbReference type="Proteomes" id="UP000053899"/>
    </source>
</evidence>
<evidence type="ECO:0000256" key="2">
    <source>
        <dbReference type="ARBA" id="ARBA00022729"/>
    </source>
</evidence>
<keyword evidence="3" id="KW-1133">Transmembrane helix</keyword>
<keyword evidence="5" id="KW-1185">Reference proteome</keyword>
<dbReference type="Proteomes" id="UP000053899">
    <property type="component" value="Unassembled WGS sequence"/>
</dbReference>
<name>I4Z5C8_9BURK</name>
<comment type="similarity">
    <text evidence="1">Belongs to the ice-binding protein family.</text>
</comment>
<dbReference type="AlphaFoldDB" id="I4Z5C8"/>
<evidence type="ECO:0000313" key="4">
    <source>
        <dbReference type="EMBL" id="EIM31420.1"/>
    </source>
</evidence>